<dbReference type="KEGG" id="ery:CP97_15074"/>
<organism evidence="1 2">
    <name type="scientific">Aurantiacibacter atlanticus</name>
    <dbReference type="NCBI Taxonomy" id="1648404"/>
    <lineage>
        <taxon>Bacteria</taxon>
        <taxon>Pseudomonadati</taxon>
        <taxon>Pseudomonadota</taxon>
        <taxon>Alphaproteobacteria</taxon>
        <taxon>Sphingomonadales</taxon>
        <taxon>Erythrobacteraceae</taxon>
        <taxon>Aurantiacibacter</taxon>
    </lineage>
</organism>
<sequence>MQVIAIDNFGRDHISDRVVSTGLSARAAEEKAQSMNQLHSGPHSARYYVVKPDDYVPYVWEP</sequence>
<dbReference type="Proteomes" id="UP000059113">
    <property type="component" value="Plasmid"/>
</dbReference>
<dbReference type="RefSeq" id="WP_063612693.1">
    <property type="nucleotide sequence ID" value="NZ_CP015441.1"/>
</dbReference>
<geneLocation type="plasmid" evidence="2"/>
<keyword evidence="2" id="KW-1185">Reference proteome</keyword>
<keyword evidence="1" id="KW-0614">Plasmid</keyword>
<name>A0A160HUU0_9SPHN</name>
<evidence type="ECO:0000313" key="2">
    <source>
        <dbReference type="Proteomes" id="UP000059113"/>
    </source>
</evidence>
<dbReference type="EMBL" id="CP015441">
    <property type="protein sequence ID" value="ANC50765.1"/>
    <property type="molecule type" value="Genomic_DNA"/>
</dbReference>
<reference evidence="1 2" key="1">
    <citation type="submission" date="2016-04" db="EMBL/GenBank/DDBJ databases">
        <title>The complete genome sequence of Erythrobacter atlanticus s21-N3.</title>
        <authorList>
            <person name="Wang W."/>
            <person name="Wang L."/>
            <person name="Zhuang L."/>
            <person name="Shao Z."/>
        </authorList>
    </citation>
    <scope>NUCLEOTIDE SEQUENCE [LARGE SCALE GENOMIC DNA]</scope>
    <source>
        <strain evidence="2">s21-N3</strain>
        <plasmid evidence="2">Plasmid</plasmid>
    </source>
</reference>
<protein>
    <submittedName>
        <fullName evidence="1">Uncharacterized protein</fullName>
    </submittedName>
</protein>
<gene>
    <name evidence="1" type="ORF">CP97_15074</name>
</gene>
<dbReference type="OrthoDB" id="9871075at2"/>
<accession>A0A160HUU0</accession>
<evidence type="ECO:0000313" key="1">
    <source>
        <dbReference type="EMBL" id="ANC50765.1"/>
    </source>
</evidence>
<proteinExistence type="predicted"/>
<dbReference type="AlphaFoldDB" id="A0A160HUU0"/>